<proteinExistence type="predicted"/>
<sequence>MEEYEDLIKQRFGQQKLPKNIISEYIKKSKEKGLILDIELLENPVNVTLNELKNKLSEFRRKFFQTNLDSFTCDVELEDIDFNECQNDKENKLPSNKQPQMGNLIKKTHDIPKIKLEEEETEIMKKERRLRNILTAYYEYEIAKIHEEEKKPSKRVLNSKIVLIFIIIVAILFIVLLIDFSDIMRPY</sequence>
<accession>A0A0R0M2E4</accession>
<evidence type="ECO:0000256" key="1">
    <source>
        <dbReference type="SAM" id="Phobius"/>
    </source>
</evidence>
<evidence type="ECO:0000313" key="3">
    <source>
        <dbReference type="Proteomes" id="UP000051530"/>
    </source>
</evidence>
<comment type="caution">
    <text evidence="2">The sequence shown here is derived from an EMBL/GenBank/DDBJ whole genome shotgun (WGS) entry which is preliminary data.</text>
</comment>
<keyword evidence="1" id="KW-0812">Transmembrane</keyword>
<dbReference type="AlphaFoldDB" id="A0A0R0M2E4"/>
<dbReference type="VEuPathDB" id="MicrosporidiaDB:M153_714000322"/>
<dbReference type="OrthoDB" id="10374048at2759"/>
<dbReference type="EMBL" id="LGUB01000275">
    <property type="protein sequence ID" value="KRH93620.1"/>
    <property type="molecule type" value="Genomic_DNA"/>
</dbReference>
<protein>
    <submittedName>
        <fullName evidence="2">Uncharacterized protein</fullName>
    </submittedName>
</protein>
<keyword evidence="3" id="KW-1185">Reference proteome</keyword>
<keyword evidence="1" id="KW-0472">Membrane</keyword>
<feature type="transmembrane region" description="Helical" evidence="1">
    <location>
        <begin position="161"/>
        <end position="178"/>
    </location>
</feature>
<reference evidence="2 3" key="1">
    <citation type="submission" date="2015-07" db="EMBL/GenBank/DDBJ databases">
        <title>The genome of Pseudoloma neurophilia, a relevant intracellular parasite of the zebrafish.</title>
        <authorList>
            <person name="Ndikumana S."/>
            <person name="Pelin A."/>
            <person name="Sanders J."/>
            <person name="Corradi N."/>
        </authorList>
    </citation>
    <scope>NUCLEOTIDE SEQUENCE [LARGE SCALE GENOMIC DNA]</scope>
    <source>
        <strain evidence="2 3">MK1</strain>
    </source>
</reference>
<organism evidence="2 3">
    <name type="scientific">Pseudoloma neurophilia</name>
    <dbReference type="NCBI Taxonomy" id="146866"/>
    <lineage>
        <taxon>Eukaryota</taxon>
        <taxon>Fungi</taxon>
        <taxon>Fungi incertae sedis</taxon>
        <taxon>Microsporidia</taxon>
        <taxon>Pseudoloma</taxon>
    </lineage>
</organism>
<name>A0A0R0M2E4_9MICR</name>
<dbReference type="Proteomes" id="UP000051530">
    <property type="component" value="Unassembled WGS sequence"/>
</dbReference>
<gene>
    <name evidence="2" type="ORF">M153_714000322</name>
</gene>
<keyword evidence="1" id="KW-1133">Transmembrane helix</keyword>
<evidence type="ECO:0000313" key="2">
    <source>
        <dbReference type="EMBL" id="KRH93620.1"/>
    </source>
</evidence>